<dbReference type="Proteomes" id="UP000015104">
    <property type="component" value="Unassembled WGS sequence"/>
</dbReference>
<evidence type="ECO:0000313" key="2">
    <source>
        <dbReference type="Proteomes" id="UP000015104"/>
    </source>
</evidence>
<name>T1KPR1_TETUR</name>
<accession>T1KPR1</accession>
<protein>
    <submittedName>
        <fullName evidence="1">Uncharacterized protein</fullName>
    </submittedName>
</protein>
<proteinExistence type="predicted"/>
<dbReference type="EMBL" id="CAEY01000336">
    <property type="status" value="NOT_ANNOTATED_CDS"/>
    <property type="molecule type" value="Genomic_DNA"/>
</dbReference>
<reference evidence="1" key="2">
    <citation type="submission" date="2015-06" db="UniProtKB">
        <authorList>
            <consortium name="EnsemblMetazoa"/>
        </authorList>
    </citation>
    <scope>IDENTIFICATION</scope>
</reference>
<dbReference type="EnsemblMetazoa" id="tetur17g01420.1">
    <property type="protein sequence ID" value="tetur17g01420.1"/>
    <property type="gene ID" value="tetur17g01420"/>
</dbReference>
<reference evidence="2" key="1">
    <citation type="submission" date="2011-08" db="EMBL/GenBank/DDBJ databases">
        <authorList>
            <person name="Rombauts S."/>
        </authorList>
    </citation>
    <scope>NUCLEOTIDE SEQUENCE</scope>
    <source>
        <strain evidence="2">London</strain>
    </source>
</reference>
<dbReference type="AlphaFoldDB" id="T1KPR1"/>
<dbReference type="HOGENOM" id="CLU_3176017_0_0_1"/>
<evidence type="ECO:0000313" key="1">
    <source>
        <dbReference type="EnsemblMetazoa" id="tetur17g01420.1"/>
    </source>
</evidence>
<organism evidence="1 2">
    <name type="scientific">Tetranychus urticae</name>
    <name type="common">Two-spotted spider mite</name>
    <dbReference type="NCBI Taxonomy" id="32264"/>
    <lineage>
        <taxon>Eukaryota</taxon>
        <taxon>Metazoa</taxon>
        <taxon>Ecdysozoa</taxon>
        <taxon>Arthropoda</taxon>
        <taxon>Chelicerata</taxon>
        <taxon>Arachnida</taxon>
        <taxon>Acari</taxon>
        <taxon>Acariformes</taxon>
        <taxon>Trombidiformes</taxon>
        <taxon>Prostigmata</taxon>
        <taxon>Eleutherengona</taxon>
        <taxon>Raphignathae</taxon>
        <taxon>Tetranychoidea</taxon>
        <taxon>Tetranychidae</taxon>
        <taxon>Tetranychus</taxon>
    </lineage>
</organism>
<keyword evidence="2" id="KW-1185">Reference proteome</keyword>
<sequence length="47" mass="5110">MMKVCKKVKKSKGECKLPLGLLGQDKINFGVTIAGVKVDFERLQSSG</sequence>